<evidence type="ECO:0000256" key="1">
    <source>
        <dbReference type="SAM" id="MobiDB-lite"/>
    </source>
</evidence>
<organism evidence="2 3">
    <name type="scientific">Ascobolus immersus RN42</name>
    <dbReference type="NCBI Taxonomy" id="1160509"/>
    <lineage>
        <taxon>Eukaryota</taxon>
        <taxon>Fungi</taxon>
        <taxon>Dikarya</taxon>
        <taxon>Ascomycota</taxon>
        <taxon>Pezizomycotina</taxon>
        <taxon>Pezizomycetes</taxon>
        <taxon>Pezizales</taxon>
        <taxon>Ascobolaceae</taxon>
        <taxon>Ascobolus</taxon>
    </lineage>
</organism>
<feature type="compositionally biased region" description="Basic residues" evidence="1">
    <location>
        <begin position="55"/>
        <end position="66"/>
    </location>
</feature>
<name>A0A3N4I214_ASCIM</name>
<dbReference type="EMBL" id="ML119754">
    <property type="protein sequence ID" value="RPA75924.1"/>
    <property type="molecule type" value="Genomic_DNA"/>
</dbReference>
<dbReference type="AlphaFoldDB" id="A0A3N4I214"/>
<dbReference type="Proteomes" id="UP000275078">
    <property type="component" value="Unassembled WGS sequence"/>
</dbReference>
<proteinExistence type="predicted"/>
<evidence type="ECO:0000313" key="3">
    <source>
        <dbReference type="Proteomes" id="UP000275078"/>
    </source>
</evidence>
<feature type="compositionally biased region" description="Basic and acidic residues" evidence="1">
    <location>
        <begin position="30"/>
        <end position="54"/>
    </location>
</feature>
<evidence type="ECO:0000313" key="2">
    <source>
        <dbReference type="EMBL" id="RPA75924.1"/>
    </source>
</evidence>
<sequence>MPSQPQSEWRSQRPTSDEDWDDINDSEPTPAEHRGRAKHATKDGVKKARFDAARSKSRKPSARKISRVRESDSRKPAEESDWIDITDAPLVANQRKLRRYLKHNDITKLPSSVQNPYWPAIGESKAWSALIEDDYNNFLETLSNYLHHLRLLHGRGIINMDAWSERWEHDNLRGLLSALYNSVVMKLYASTGEGVPRMGTETADRSAFVGRAKAGIVRPSQVLLLKLCLKEILRYLHTALHNVQPKFEHGWDIEEVNSIVVGGIQWITFLADLRSESIEARIIKHLNEN</sequence>
<protein>
    <submittedName>
        <fullName evidence="2">Uncharacterized protein</fullName>
    </submittedName>
</protein>
<reference evidence="2 3" key="1">
    <citation type="journal article" date="2018" name="Nat. Ecol. Evol.">
        <title>Pezizomycetes genomes reveal the molecular basis of ectomycorrhizal truffle lifestyle.</title>
        <authorList>
            <person name="Murat C."/>
            <person name="Payen T."/>
            <person name="Noel B."/>
            <person name="Kuo A."/>
            <person name="Morin E."/>
            <person name="Chen J."/>
            <person name="Kohler A."/>
            <person name="Krizsan K."/>
            <person name="Balestrini R."/>
            <person name="Da Silva C."/>
            <person name="Montanini B."/>
            <person name="Hainaut M."/>
            <person name="Levati E."/>
            <person name="Barry K.W."/>
            <person name="Belfiori B."/>
            <person name="Cichocki N."/>
            <person name="Clum A."/>
            <person name="Dockter R.B."/>
            <person name="Fauchery L."/>
            <person name="Guy J."/>
            <person name="Iotti M."/>
            <person name="Le Tacon F."/>
            <person name="Lindquist E.A."/>
            <person name="Lipzen A."/>
            <person name="Malagnac F."/>
            <person name="Mello A."/>
            <person name="Molinier V."/>
            <person name="Miyauchi S."/>
            <person name="Poulain J."/>
            <person name="Riccioni C."/>
            <person name="Rubini A."/>
            <person name="Sitrit Y."/>
            <person name="Splivallo R."/>
            <person name="Traeger S."/>
            <person name="Wang M."/>
            <person name="Zifcakova L."/>
            <person name="Wipf D."/>
            <person name="Zambonelli A."/>
            <person name="Paolocci F."/>
            <person name="Nowrousian M."/>
            <person name="Ottonello S."/>
            <person name="Baldrian P."/>
            <person name="Spatafora J.W."/>
            <person name="Henrissat B."/>
            <person name="Nagy L.G."/>
            <person name="Aury J.M."/>
            <person name="Wincker P."/>
            <person name="Grigoriev I.V."/>
            <person name="Bonfante P."/>
            <person name="Martin F.M."/>
        </authorList>
    </citation>
    <scope>NUCLEOTIDE SEQUENCE [LARGE SCALE GENOMIC DNA]</scope>
    <source>
        <strain evidence="2 3">RN42</strain>
    </source>
</reference>
<feature type="compositionally biased region" description="Basic and acidic residues" evidence="1">
    <location>
        <begin position="67"/>
        <end position="78"/>
    </location>
</feature>
<accession>A0A3N4I214</accession>
<keyword evidence="3" id="KW-1185">Reference proteome</keyword>
<feature type="compositionally biased region" description="Polar residues" evidence="1">
    <location>
        <begin position="1"/>
        <end position="14"/>
    </location>
</feature>
<gene>
    <name evidence="2" type="ORF">BJ508DRAFT_379740</name>
</gene>
<feature type="region of interest" description="Disordered" evidence="1">
    <location>
        <begin position="1"/>
        <end position="79"/>
    </location>
</feature>